<dbReference type="InterPro" id="IPR018957">
    <property type="entry name" value="Znf_C3HC4_RING-type"/>
</dbReference>
<evidence type="ECO:0000259" key="5">
    <source>
        <dbReference type="PROSITE" id="PS50089"/>
    </source>
</evidence>
<dbReference type="Pfam" id="PF00097">
    <property type="entry name" value="zf-C3HC4"/>
    <property type="match status" value="1"/>
</dbReference>
<feature type="domain" description="RING-type" evidence="5">
    <location>
        <begin position="85"/>
        <end position="113"/>
    </location>
</feature>
<dbReference type="SUPFAM" id="SSF57850">
    <property type="entry name" value="RING/U-box"/>
    <property type="match status" value="1"/>
</dbReference>
<organism evidence="6 7">
    <name type="scientific">Armadillidium nasatum</name>
    <dbReference type="NCBI Taxonomy" id="96803"/>
    <lineage>
        <taxon>Eukaryota</taxon>
        <taxon>Metazoa</taxon>
        <taxon>Ecdysozoa</taxon>
        <taxon>Arthropoda</taxon>
        <taxon>Crustacea</taxon>
        <taxon>Multicrustacea</taxon>
        <taxon>Malacostraca</taxon>
        <taxon>Eumalacostraca</taxon>
        <taxon>Peracarida</taxon>
        <taxon>Isopoda</taxon>
        <taxon>Oniscidea</taxon>
        <taxon>Crinocheta</taxon>
        <taxon>Armadillidiidae</taxon>
        <taxon>Armadillidium</taxon>
    </lineage>
</organism>
<dbReference type="AlphaFoldDB" id="A0A5N5SRK2"/>
<evidence type="ECO:0000256" key="4">
    <source>
        <dbReference type="PROSITE-ProRule" id="PRU00175"/>
    </source>
</evidence>
<dbReference type="OrthoDB" id="21204at2759"/>
<proteinExistence type="predicted"/>
<dbReference type="GO" id="GO:0008270">
    <property type="term" value="F:zinc ion binding"/>
    <property type="evidence" value="ECO:0007669"/>
    <property type="project" value="UniProtKB-KW"/>
</dbReference>
<reference evidence="6 7" key="1">
    <citation type="journal article" date="2019" name="PLoS Biol.">
        <title>Sex chromosomes control vertical transmission of feminizing Wolbachia symbionts in an isopod.</title>
        <authorList>
            <person name="Becking T."/>
            <person name="Chebbi M.A."/>
            <person name="Giraud I."/>
            <person name="Moumen B."/>
            <person name="Laverre T."/>
            <person name="Caubet Y."/>
            <person name="Peccoud J."/>
            <person name="Gilbert C."/>
            <person name="Cordaux R."/>
        </authorList>
    </citation>
    <scope>NUCLEOTIDE SEQUENCE [LARGE SCALE GENOMIC DNA]</scope>
    <source>
        <strain evidence="6">ANa2</strain>
        <tissue evidence="6">Whole body excluding digestive tract and cuticle</tissue>
    </source>
</reference>
<protein>
    <recommendedName>
        <fullName evidence="5">RING-type domain-containing protein</fullName>
    </recommendedName>
</protein>
<evidence type="ECO:0000256" key="2">
    <source>
        <dbReference type="ARBA" id="ARBA00022771"/>
    </source>
</evidence>
<name>A0A5N5SRK2_9CRUS</name>
<dbReference type="PROSITE" id="PS50089">
    <property type="entry name" value="ZF_RING_2"/>
    <property type="match status" value="1"/>
</dbReference>
<keyword evidence="7" id="KW-1185">Reference proteome</keyword>
<keyword evidence="1" id="KW-0479">Metal-binding</keyword>
<evidence type="ECO:0000313" key="6">
    <source>
        <dbReference type="EMBL" id="KAB7496776.1"/>
    </source>
</evidence>
<dbReference type="EMBL" id="SEYY01021050">
    <property type="protein sequence ID" value="KAB7496776.1"/>
    <property type="molecule type" value="Genomic_DNA"/>
</dbReference>
<dbReference type="Proteomes" id="UP000326759">
    <property type="component" value="Unassembled WGS sequence"/>
</dbReference>
<gene>
    <name evidence="6" type="ORF">Anas_06362</name>
</gene>
<keyword evidence="3" id="KW-0862">Zinc</keyword>
<evidence type="ECO:0000256" key="1">
    <source>
        <dbReference type="ARBA" id="ARBA00022723"/>
    </source>
</evidence>
<dbReference type="InterPro" id="IPR001841">
    <property type="entry name" value="Znf_RING"/>
</dbReference>
<sequence length="178" mass="20850">MLYRDTSLRKMPIHHPLFDFATTPVFDNNSASNNCEINYSFSTSEVMEEYQIPEFDGIFACEGAPKELLKDISEFNYKSNKDQRCEICLQIMFNTITSIIPCGHLYHSNCIKKCLNKLRIAQYAVMKIYKSGFIFMTLFKLNINESKDISALNISYFCFVFDKYKYFIFDKSLIFTIL</sequence>
<evidence type="ECO:0000256" key="3">
    <source>
        <dbReference type="ARBA" id="ARBA00022833"/>
    </source>
</evidence>
<keyword evidence="2 4" id="KW-0863">Zinc-finger</keyword>
<dbReference type="InterPro" id="IPR013083">
    <property type="entry name" value="Znf_RING/FYVE/PHD"/>
</dbReference>
<accession>A0A5N5SRK2</accession>
<dbReference type="Gene3D" id="3.30.40.10">
    <property type="entry name" value="Zinc/RING finger domain, C3HC4 (zinc finger)"/>
    <property type="match status" value="1"/>
</dbReference>
<comment type="caution">
    <text evidence="6">The sequence shown here is derived from an EMBL/GenBank/DDBJ whole genome shotgun (WGS) entry which is preliminary data.</text>
</comment>
<evidence type="ECO:0000313" key="7">
    <source>
        <dbReference type="Proteomes" id="UP000326759"/>
    </source>
</evidence>